<evidence type="ECO:0000259" key="4">
    <source>
        <dbReference type="PROSITE" id="PS51462"/>
    </source>
</evidence>
<dbReference type="GO" id="GO:0006203">
    <property type="term" value="P:dGTP catabolic process"/>
    <property type="evidence" value="ECO:0007669"/>
    <property type="project" value="TreeGrafter"/>
</dbReference>
<dbReference type="Pfam" id="PF00293">
    <property type="entry name" value="NUDIX"/>
    <property type="match status" value="1"/>
</dbReference>
<dbReference type="FunFam" id="3.90.79.10:FF:000060">
    <property type="entry name" value="Nudix hydrolase 1"/>
    <property type="match status" value="1"/>
</dbReference>
<dbReference type="CDD" id="cd04678">
    <property type="entry name" value="NUDIX_MTH2_Nudt15"/>
    <property type="match status" value="1"/>
</dbReference>
<keyword evidence="2 3" id="KW-0378">Hydrolase</keyword>
<organism evidence="5 6">
    <name type="scientific">Rhodoferax aquaticus</name>
    <dbReference type="NCBI Taxonomy" id="2527691"/>
    <lineage>
        <taxon>Bacteria</taxon>
        <taxon>Pseudomonadati</taxon>
        <taxon>Pseudomonadota</taxon>
        <taxon>Betaproteobacteria</taxon>
        <taxon>Burkholderiales</taxon>
        <taxon>Comamonadaceae</taxon>
        <taxon>Rhodoferax</taxon>
    </lineage>
</organism>
<dbReference type="InterPro" id="IPR000086">
    <property type="entry name" value="NUDIX_hydrolase_dom"/>
</dbReference>
<dbReference type="PRINTS" id="PR00502">
    <property type="entry name" value="NUDIXFAMILY"/>
</dbReference>
<reference evidence="6" key="1">
    <citation type="submission" date="2019-02" db="EMBL/GenBank/DDBJ databases">
        <title>Complete genome sequence of Rhodoferax sp. Gr-4.</title>
        <authorList>
            <person name="Jin L."/>
        </authorList>
    </citation>
    <scope>NUCLEOTIDE SEQUENCE [LARGE SCALE GENOMIC DNA]</scope>
    <source>
        <strain evidence="6">Gr-4</strain>
    </source>
</reference>
<feature type="domain" description="Nudix hydrolase" evidence="4">
    <location>
        <begin position="5"/>
        <end position="134"/>
    </location>
</feature>
<gene>
    <name evidence="5" type="ORF">EXZ61_07180</name>
</gene>
<dbReference type="KEGG" id="rhg:EXZ61_07180"/>
<evidence type="ECO:0000256" key="3">
    <source>
        <dbReference type="RuleBase" id="RU003476"/>
    </source>
</evidence>
<proteinExistence type="inferred from homology"/>
<dbReference type="InterPro" id="IPR020476">
    <property type="entry name" value="Nudix_hydrolase"/>
</dbReference>
<accession>A0A515EMR1</accession>
<dbReference type="PANTHER" id="PTHR16099:SF5">
    <property type="entry name" value="NUCLEOTIDE TRIPHOSPHATE DIPHOSPHATASE NUDT15"/>
    <property type="match status" value="1"/>
</dbReference>
<sequence>MQDKTPSVGVGAIIVRNGLVLLGQRIGSHGAGTWALPGGHLEFGETVEQCAAREVLEETGLQLHSFQPAPYTNDYFEAEGKHYVTLFVLAQRFEGEPQIMEPNKCLGWQWFGWSALPSPLFQPLKTLVDTGYVPDGLLLPRHSP</sequence>
<evidence type="ECO:0000313" key="5">
    <source>
        <dbReference type="EMBL" id="QDL53967.1"/>
    </source>
</evidence>
<dbReference type="PROSITE" id="PS00893">
    <property type="entry name" value="NUDIX_BOX"/>
    <property type="match status" value="1"/>
</dbReference>
<evidence type="ECO:0000256" key="1">
    <source>
        <dbReference type="ARBA" id="ARBA00001946"/>
    </source>
</evidence>
<dbReference type="Gene3D" id="3.90.79.10">
    <property type="entry name" value="Nucleoside Triphosphate Pyrophosphohydrolase"/>
    <property type="match status" value="1"/>
</dbReference>
<dbReference type="AlphaFoldDB" id="A0A515EMR1"/>
<dbReference type="InterPro" id="IPR015797">
    <property type="entry name" value="NUDIX_hydrolase-like_dom_sf"/>
</dbReference>
<dbReference type="Proteomes" id="UP000317365">
    <property type="component" value="Chromosome"/>
</dbReference>
<dbReference type="SUPFAM" id="SSF55811">
    <property type="entry name" value="Nudix"/>
    <property type="match status" value="1"/>
</dbReference>
<protein>
    <submittedName>
        <fullName evidence="5">NUDIX domain-containing protein</fullName>
    </submittedName>
</protein>
<name>A0A515EMR1_9BURK</name>
<dbReference type="EMBL" id="CP036282">
    <property type="protein sequence ID" value="QDL53967.1"/>
    <property type="molecule type" value="Genomic_DNA"/>
</dbReference>
<comment type="similarity">
    <text evidence="3">Belongs to the Nudix hydrolase family.</text>
</comment>
<evidence type="ECO:0000313" key="6">
    <source>
        <dbReference type="Proteomes" id="UP000317365"/>
    </source>
</evidence>
<dbReference type="PROSITE" id="PS51462">
    <property type="entry name" value="NUDIX"/>
    <property type="match status" value="1"/>
</dbReference>
<dbReference type="PANTHER" id="PTHR16099">
    <property type="entry name" value="8-OXO-DGTP DIPHOSPHATES NUDT15"/>
    <property type="match status" value="1"/>
</dbReference>
<dbReference type="GO" id="GO:0005829">
    <property type="term" value="C:cytosol"/>
    <property type="evidence" value="ECO:0007669"/>
    <property type="project" value="TreeGrafter"/>
</dbReference>
<dbReference type="InterPro" id="IPR020084">
    <property type="entry name" value="NUDIX_hydrolase_CS"/>
</dbReference>
<dbReference type="RefSeq" id="WP_142810429.1">
    <property type="nucleotide sequence ID" value="NZ_CP036282.1"/>
</dbReference>
<evidence type="ECO:0000256" key="2">
    <source>
        <dbReference type="ARBA" id="ARBA00022801"/>
    </source>
</evidence>
<dbReference type="GO" id="GO:0035539">
    <property type="term" value="F:8-oxo-7,8-dihydrodeoxyguanosine triphosphate pyrophosphatase activity"/>
    <property type="evidence" value="ECO:0007669"/>
    <property type="project" value="TreeGrafter"/>
</dbReference>
<comment type="cofactor">
    <cofactor evidence="1">
        <name>Mg(2+)</name>
        <dbReference type="ChEBI" id="CHEBI:18420"/>
    </cofactor>
</comment>
<keyword evidence="6" id="KW-1185">Reference proteome</keyword>
<reference evidence="6" key="2">
    <citation type="journal article" date="2020" name="Int. J. Syst. Evol. Microbiol.">
        <title>Genomic insights into a novel species Rhodoferax aquaticus sp. nov., isolated from freshwater.</title>
        <authorList>
            <person name="Li T."/>
            <person name="Zhuo Y."/>
            <person name="Jin C.Z."/>
            <person name="Wu X."/>
            <person name="Ko S.R."/>
            <person name="Jin F.J."/>
            <person name="Ahn C.Y."/>
            <person name="Oh H.M."/>
            <person name="Lee H.G."/>
            <person name="Jin L."/>
        </authorList>
    </citation>
    <scope>NUCLEOTIDE SEQUENCE [LARGE SCALE GENOMIC DNA]</scope>
    <source>
        <strain evidence="6">Gr-4</strain>
    </source>
</reference>